<dbReference type="Gene3D" id="2.120.10.30">
    <property type="entry name" value="TolB, C-terminal domain"/>
    <property type="match status" value="2"/>
</dbReference>
<dbReference type="Proteomes" id="UP000632659">
    <property type="component" value="Unassembled WGS sequence"/>
</dbReference>
<reference evidence="2" key="1">
    <citation type="submission" date="2020-08" db="EMBL/GenBank/DDBJ databases">
        <title>Genome public.</title>
        <authorList>
            <person name="Liu C."/>
            <person name="Sun Q."/>
        </authorList>
    </citation>
    <scope>NUCLEOTIDE SEQUENCE</scope>
    <source>
        <strain evidence="2">NSJ-15</strain>
    </source>
</reference>
<dbReference type="PANTHER" id="PTHR47572:SF4">
    <property type="entry name" value="LACTONASE DRP35"/>
    <property type="match status" value="1"/>
</dbReference>
<dbReference type="EMBL" id="JACRTL010000002">
    <property type="protein sequence ID" value="MBC8610391.1"/>
    <property type="molecule type" value="Genomic_DNA"/>
</dbReference>
<dbReference type="RefSeq" id="WP_093989581.1">
    <property type="nucleotide sequence ID" value="NZ_FYDD01000004.1"/>
</dbReference>
<proteinExistence type="inferred from homology"/>
<dbReference type="PANTHER" id="PTHR47572">
    <property type="entry name" value="LIPOPROTEIN-RELATED"/>
    <property type="match status" value="1"/>
</dbReference>
<dbReference type="InterPro" id="IPR011042">
    <property type="entry name" value="6-blade_b-propeller_TolB-like"/>
</dbReference>
<name>A0A8J6TR85_9FIRM</name>
<sequence>MQTSTLFSVLPEYICTPDGMEIDREGNLVLSCPNYADDNLSGCVVKLDREGNVKKWFDVPVLEETGVARNMGIAFDSEYNVYLCDNQGWSEKEDVLFKGRVLRLKVTDEGEILETKVVAYGMEHPNGIRIRGNYMYVTQSYLHPVKDPSGKLVSCVYRFALDDENIKITNTLEDPNILTTFLTQNPDCQYGADGIAFDKEGNLFVGNFGDGAVYKITFNEDGSVKENKLFAQDFSQLESTDGMVFDENGNLYIADFCANAIGMVTPDGKVTRIAQSPDSDGLHGELNQPGEPIVWDGRIIASCFDLVTGPGKVNTGHSMPATLAQLELER</sequence>
<protein>
    <submittedName>
        <fullName evidence="2">SMP-30/gluconolactonase/LRE family protein</fullName>
    </submittedName>
</protein>
<organism evidence="2 3">
    <name type="scientific">Massiliimalia timonensis</name>
    <dbReference type="NCBI Taxonomy" id="1987501"/>
    <lineage>
        <taxon>Bacteria</taxon>
        <taxon>Bacillati</taxon>
        <taxon>Bacillota</taxon>
        <taxon>Clostridia</taxon>
        <taxon>Eubacteriales</taxon>
        <taxon>Oscillospiraceae</taxon>
        <taxon>Massiliimalia</taxon>
    </lineage>
</organism>
<gene>
    <name evidence="2" type="ORF">H8702_04540</name>
</gene>
<accession>A0A8J6TR85</accession>
<evidence type="ECO:0000313" key="3">
    <source>
        <dbReference type="Proteomes" id="UP000632659"/>
    </source>
</evidence>
<dbReference type="InterPro" id="IPR051262">
    <property type="entry name" value="SMP-30/CGR1_Lactonase"/>
</dbReference>
<comment type="similarity">
    <text evidence="1">Belongs to the SMP-30/CGR1 family.</text>
</comment>
<dbReference type="OrthoDB" id="2531681at2"/>
<evidence type="ECO:0000313" key="2">
    <source>
        <dbReference type="EMBL" id="MBC8610391.1"/>
    </source>
</evidence>
<dbReference type="SUPFAM" id="SSF63829">
    <property type="entry name" value="Calcium-dependent phosphotriesterase"/>
    <property type="match status" value="1"/>
</dbReference>
<dbReference type="AlphaFoldDB" id="A0A8J6TR85"/>
<comment type="caution">
    <text evidence="2">The sequence shown here is derived from an EMBL/GenBank/DDBJ whole genome shotgun (WGS) entry which is preliminary data.</text>
</comment>
<evidence type="ECO:0000256" key="1">
    <source>
        <dbReference type="ARBA" id="ARBA00008853"/>
    </source>
</evidence>
<keyword evidence="3" id="KW-1185">Reference proteome</keyword>